<reference evidence="2" key="1">
    <citation type="submission" date="2022-04" db="EMBL/GenBank/DDBJ databases">
        <title>Roseomonas acroporae sp. nov., isolated from coral Acropora digitifera.</title>
        <authorList>
            <person name="Sun H."/>
        </authorList>
    </citation>
    <scope>NUCLEOTIDE SEQUENCE</scope>
    <source>
        <strain evidence="2">NAR14</strain>
    </source>
</reference>
<proteinExistence type="predicted"/>
<dbReference type="PANTHER" id="PTHR46580:SF2">
    <property type="entry name" value="MAM DOMAIN-CONTAINING PROTEIN"/>
    <property type="match status" value="1"/>
</dbReference>
<dbReference type="SUPFAM" id="SSF69318">
    <property type="entry name" value="Integrin alpha N-terminal domain"/>
    <property type="match status" value="1"/>
</dbReference>
<comment type="caution">
    <text evidence="2">The sequence shown here is derived from an EMBL/GenBank/DDBJ whole genome shotgun (WGS) entry which is preliminary data.</text>
</comment>
<dbReference type="AlphaFoldDB" id="A0A9X1YLD2"/>
<dbReference type="Pfam" id="PF13517">
    <property type="entry name" value="FG-GAP_3"/>
    <property type="match status" value="1"/>
</dbReference>
<dbReference type="Gene3D" id="2.130.10.130">
    <property type="entry name" value="Integrin alpha, N-terminal"/>
    <property type="match status" value="1"/>
</dbReference>
<accession>A0A9X1YLD2</accession>
<dbReference type="EMBL" id="JALPRX010000179">
    <property type="protein sequence ID" value="MCK8788101.1"/>
    <property type="molecule type" value="Genomic_DNA"/>
</dbReference>
<dbReference type="InterPro" id="IPR013517">
    <property type="entry name" value="FG-GAP"/>
</dbReference>
<dbReference type="PANTHER" id="PTHR46580">
    <property type="entry name" value="SENSOR KINASE-RELATED"/>
    <property type="match status" value="1"/>
</dbReference>
<gene>
    <name evidence="2" type="ORF">M0638_27480</name>
</gene>
<dbReference type="InterPro" id="IPR028994">
    <property type="entry name" value="Integrin_alpha_N"/>
</dbReference>
<dbReference type="Proteomes" id="UP001139516">
    <property type="component" value="Unassembled WGS sequence"/>
</dbReference>
<keyword evidence="1" id="KW-0732">Signal</keyword>
<sequence length="121" mass="12507">MAAKYDFNGAGWSDILARQADGTVVVFSMTSTASGLPAVASGTVVGVADASWTLRAVGDFDHSGTLDMLWQNTDGAVVLWAMHNNQVVGGGLVGYVGSDWSVAGTGDFNGDGYADVLWARC</sequence>
<keyword evidence="3" id="KW-1185">Reference proteome</keyword>
<evidence type="ECO:0000256" key="1">
    <source>
        <dbReference type="ARBA" id="ARBA00022729"/>
    </source>
</evidence>
<evidence type="ECO:0000313" key="2">
    <source>
        <dbReference type="EMBL" id="MCK8788101.1"/>
    </source>
</evidence>
<organism evidence="2 3">
    <name type="scientific">Roseomonas acroporae</name>
    <dbReference type="NCBI Taxonomy" id="2937791"/>
    <lineage>
        <taxon>Bacteria</taxon>
        <taxon>Pseudomonadati</taxon>
        <taxon>Pseudomonadota</taxon>
        <taxon>Alphaproteobacteria</taxon>
        <taxon>Acetobacterales</taxon>
        <taxon>Roseomonadaceae</taxon>
        <taxon>Roseomonas</taxon>
    </lineage>
</organism>
<name>A0A9X1YLD2_9PROT</name>
<evidence type="ECO:0000313" key="3">
    <source>
        <dbReference type="Proteomes" id="UP001139516"/>
    </source>
</evidence>
<dbReference type="RefSeq" id="WP_248670143.1">
    <property type="nucleotide sequence ID" value="NZ_JALPRX010000179.1"/>
</dbReference>
<protein>
    <submittedName>
        <fullName evidence="2">VCBS repeat-containing protein</fullName>
    </submittedName>
</protein>